<dbReference type="EMBL" id="BQKY01000015">
    <property type="protein sequence ID" value="GJN93905.1"/>
    <property type="molecule type" value="Genomic_DNA"/>
</dbReference>
<evidence type="ECO:0000256" key="1">
    <source>
        <dbReference type="SAM" id="MobiDB-lite"/>
    </source>
</evidence>
<protein>
    <recommendedName>
        <fullName evidence="4">Integrase zinc-binding domain-containing protein</fullName>
    </recommendedName>
</protein>
<name>A0AAV5GMU5_9BASI</name>
<reference evidence="2 3" key="1">
    <citation type="submission" date="2021-12" db="EMBL/GenBank/DDBJ databases">
        <title>High titer production of polyol ester of fatty acids by Rhodotorula paludigena BS15 towards product separation-free biomass refinery.</title>
        <authorList>
            <person name="Mano J."/>
            <person name="Ono H."/>
            <person name="Tanaka T."/>
            <person name="Naito K."/>
            <person name="Sushida H."/>
            <person name="Ike M."/>
            <person name="Tokuyasu K."/>
            <person name="Kitaoka M."/>
        </authorList>
    </citation>
    <scope>NUCLEOTIDE SEQUENCE [LARGE SCALE GENOMIC DNA]</scope>
    <source>
        <strain evidence="2 3">BS15</strain>
    </source>
</reference>
<dbReference type="Proteomes" id="UP001342314">
    <property type="component" value="Unassembled WGS sequence"/>
</dbReference>
<gene>
    <name evidence="2" type="ORF">Rhopal_006964-T1</name>
</gene>
<feature type="compositionally biased region" description="Basic residues" evidence="1">
    <location>
        <begin position="214"/>
        <end position="230"/>
    </location>
</feature>
<comment type="caution">
    <text evidence="2">The sequence shown here is derived from an EMBL/GenBank/DDBJ whole genome shotgun (WGS) entry which is preliminary data.</text>
</comment>
<feature type="region of interest" description="Disordered" evidence="1">
    <location>
        <begin position="416"/>
        <end position="435"/>
    </location>
</feature>
<keyword evidence="3" id="KW-1185">Reference proteome</keyword>
<accession>A0AAV5GMU5</accession>
<feature type="compositionally biased region" description="Pro residues" evidence="1">
    <location>
        <begin position="252"/>
        <end position="264"/>
    </location>
</feature>
<feature type="region of interest" description="Disordered" evidence="1">
    <location>
        <begin position="206"/>
        <end position="284"/>
    </location>
</feature>
<feature type="compositionally biased region" description="Polar residues" evidence="1">
    <location>
        <begin position="267"/>
        <end position="279"/>
    </location>
</feature>
<sequence length="480" mass="51987">MAFSQQHSSRATSDECKKTAFRVAVPAASRFAPSPASPAPTVAQTASAFSNKASSSAPTQHDFDEAVRVHVASMNKTKQGRTVFTPELHDTVRDIVQHPGSSLYGTSNDRWWVKQKGFTIGKDSNGVARVHCKEKGNHAARPIALVDELFGIIESAHICDGQHLGRDRTFEAVQKSWAKVTKDLVRLYIGLCPTCSPRWVKPLQAAEKNEPKKAPRMKKARRVVRPRSKQVKTTPDEVVEAEPSGASVQSPAPDPFALPTPPPSFYAESTSASTFSPSLGSEPLTPPPSATLADFFLPLQTPVNYLARRELVDLSAPLTLKAPEVTSPSPFLDSCSSEPIYFGADYCAASSSMSRTESSATTSTLATSVCSDSASWFSSTVEVDACGGAAVNFGEWLSEAALEGCSEDDEFYSGSAAGQTGWRTPTRTSEAKSLKRSERDWDDDLALDGELDTLATPTQRNLSVKPLRKRRFVNHFDVQI</sequence>
<evidence type="ECO:0000313" key="2">
    <source>
        <dbReference type="EMBL" id="GJN93905.1"/>
    </source>
</evidence>
<evidence type="ECO:0000313" key="3">
    <source>
        <dbReference type="Proteomes" id="UP001342314"/>
    </source>
</evidence>
<dbReference type="AlphaFoldDB" id="A0AAV5GMU5"/>
<feature type="compositionally biased region" description="Polar residues" evidence="1">
    <location>
        <begin position="416"/>
        <end position="428"/>
    </location>
</feature>
<evidence type="ECO:0008006" key="4">
    <source>
        <dbReference type="Google" id="ProtNLM"/>
    </source>
</evidence>
<organism evidence="2 3">
    <name type="scientific">Rhodotorula paludigena</name>
    <dbReference type="NCBI Taxonomy" id="86838"/>
    <lineage>
        <taxon>Eukaryota</taxon>
        <taxon>Fungi</taxon>
        <taxon>Dikarya</taxon>
        <taxon>Basidiomycota</taxon>
        <taxon>Pucciniomycotina</taxon>
        <taxon>Microbotryomycetes</taxon>
        <taxon>Sporidiobolales</taxon>
        <taxon>Sporidiobolaceae</taxon>
        <taxon>Rhodotorula</taxon>
    </lineage>
</organism>
<proteinExistence type="predicted"/>